<evidence type="ECO:0000256" key="1">
    <source>
        <dbReference type="ARBA" id="ARBA00022801"/>
    </source>
</evidence>
<keyword evidence="4" id="KW-1185">Reference proteome</keyword>
<reference evidence="3" key="1">
    <citation type="submission" date="2022-12" db="EMBL/GenBank/DDBJ databases">
        <title>Draft genome assemblies for two species of Escallonia (Escalloniales).</title>
        <authorList>
            <person name="Chanderbali A."/>
            <person name="Dervinis C."/>
            <person name="Anghel I."/>
            <person name="Soltis D."/>
            <person name="Soltis P."/>
            <person name="Zapata F."/>
        </authorList>
    </citation>
    <scope>NUCLEOTIDE SEQUENCE</scope>
    <source>
        <strain evidence="3">UCBG64.0493</strain>
        <tissue evidence="3">Leaf</tissue>
    </source>
</reference>
<evidence type="ECO:0000313" key="4">
    <source>
        <dbReference type="Proteomes" id="UP001188597"/>
    </source>
</evidence>
<dbReference type="InterPro" id="IPR029069">
    <property type="entry name" value="HotDog_dom_sf"/>
</dbReference>
<dbReference type="EMBL" id="JAVXUP010000475">
    <property type="protein sequence ID" value="KAK3027059.1"/>
    <property type="molecule type" value="Genomic_DNA"/>
</dbReference>
<comment type="caution">
    <text evidence="3">The sequence shown here is derived from an EMBL/GenBank/DDBJ whole genome shotgun (WGS) entry which is preliminary data.</text>
</comment>
<protein>
    <recommendedName>
        <fullName evidence="5">Thioesterase domain-containing protein</fullName>
    </recommendedName>
</protein>
<proteinExistence type="predicted"/>
<keyword evidence="1" id="KW-0378">Hydrolase</keyword>
<evidence type="ECO:0000256" key="2">
    <source>
        <dbReference type="SAM" id="MobiDB-lite"/>
    </source>
</evidence>
<dbReference type="PANTHER" id="PTHR21660">
    <property type="entry name" value="THIOESTERASE SUPERFAMILY MEMBER-RELATED"/>
    <property type="match status" value="1"/>
</dbReference>
<dbReference type="AlphaFoldDB" id="A0AA89B2P3"/>
<dbReference type="Gene3D" id="3.10.129.10">
    <property type="entry name" value="Hotdog Thioesterase"/>
    <property type="match status" value="1"/>
</dbReference>
<feature type="region of interest" description="Disordered" evidence="2">
    <location>
        <begin position="1"/>
        <end position="28"/>
    </location>
</feature>
<evidence type="ECO:0000313" key="3">
    <source>
        <dbReference type="EMBL" id="KAK3027059.1"/>
    </source>
</evidence>
<dbReference type="InterPro" id="IPR039298">
    <property type="entry name" value="ACOT13"/>
</dbReference>
<name>A0AA89B2P3_9ASTE</name>
<dbReference type="PANTHER" id="PTHR21660:SF1">
    <property type="entry name" value="ACYL-COENZYME A THIOESTERASE 13"/>
    <property type="match status" value="1"/>
</dbReference>
<organism evidence="3 4">
    <name type="scientific">Escallonia herrerae</name>
    <dbReference type="NCBI Taxonomy" id="1293975"/>
    <lineage>
        <taxon>Eukaryota</taxon>
        <taxon>Viridiplantae</taxon>
        <taxon>Streptophyta</taxon>
        <taxon>Embryophyta</taxon>
        <taxon>Tracheophyta</taxon>
        <taxon>Spermatophyta</taxon>
        <taxon>Magnoliopsida</taxon>
        <taxon>eudicotyledons</taxon>
        <taxon>Gunneridae</taxon>
        <taxon>Pentapetalae</taxon>
        <taxon>asterids</taxon>
        <taxon>campanulids</taxon>
        <taxon>Escalloniales</taxon>
        <taxon>Escalloniaceae</taxon>
        <taxon>Escallonia</taxon>
    </lineage>
</organism>
<dbReference type="Proteomes" id="UP001188597">
    <property type="component" value="Unassembled WGS sequence"/>
</dbReference>
<dbReference type="GO" id="GO:0047617">
    <property type="term" value="F:fatty acyl-CoA hydrolase activity"/>
    <property type="evidence" value="ECO:0007669"/>
    <property type="project" value="InterPro"/>
</dbReference>
<sequence length="128" mass="13725">MAGRHVKGSGPRARSPNPRRSDVQDGDGNWHVGAMATLIDVVGAAAVSSFAGSIKASVDFNLSCFSTARIHVQGETYRNMSTGPLFIRRQNEEEVEVEAKVVGQSGRLVSVTVEVKKKENGKMIALGR</sequence>
<evidence type="ECO:0008006" key="5">
    <source>
        <dbReference type="Google" id="ProtNLM"/>
    </source>
</evidence>
<feature type="non-terminal residue" evidence="3">
    <location>
        <position position="128"/>
    </location>
</feature>
<accession>A0AA89B2P3</accession>
<gene>
    <name evidence="3" type="ORF">RJ639_040891</name>
</gene>
<dbReference type="SUPFAM" id="SSF54637">
    <property type="entry name" value="Thioesterase/thiol ester dehydrase-isomerase"/>
    <property type="match status" value="1"/>
</dbReference>